<organism evidence="1 2">
    <name type="scientific">Halococcus dombrowskii</name>
    <dbReference type="NCBI Taxonomy" id="179637"/>
    <lineage>
        <taxon>Archaea</taxon>
        <taxon>Methanobacteriati</taxon>
        <taxon>Methanobacteriota</taxon>
        <taxon>Stenosarchaea group</taxon>
        <taxon>Halobacteria</taxon>
        <taxon>Halobacteriales</taxon>
        <taxon>Halococcaceae</taxon>
        <taxon>Halococcus</taxon>
    </lineage>
</organism>
<dbReference type="EMBL" id="BAAADN010000047">
    <property type="protein sequence ID" value="GAA0470652.1"/>
    <property type="molecule type" value="Genomic_DNA"/>
</dbReference>
<dbReference type="InterPro" id="IPR015946">
    <property type="entry name" value="KH_dom-like_a/b"/>
</dbReference>
<proteinExistence type="predicted"/>
<dbReference type="AlphaFoldDB" id="A0AAV3SJV5"/>
<dbReference type="Proteomes" id="UP001500962">
    <property type="component" value="Unassembled WGS sequence"/>
</dbReference>
<evidence type="ECO:0000313" key="2">
    <source>
        <dbReference type="Proteomes" id="UP001500962"/>
    </source>
</evidence>
<sequence>MNGLHDRDAYESGARMAGAMADINVTSTSEDGFATTSRVGGFELTVDATEEEGPEPNGTLVADYASCYIPAFRVGAQQRDYDDLGRIEIDAEGDLDDDEDLEAIRFDIRVEADIAGDEDELVERGEEICHVHSALREELHADISVEGSAF</sequence>
<comment type="caution">
    <text evidence="1">The sequence shown here is derived from an EMBL/GenBank/DDBJ whole genome shotgun (WGS) entry which is preliminary data.</text>
</comment>
<dbReference type="Pfam" id="PF02566">
    <property type="entry name" value="OsmC"/>
    <property type="match status" value="1"/>
</dbReference>
<dbReference type="SUPFAM" id="SSF82784">
    <property type="entry name" value="OsmC-like"/>
    <property type="match status" value="1"/>
</dbReference>
<dbReference type="Gene3D" id="3.30.300.20">
    <property type="match status" value="1"/>
</dbReference>
<gene>
    <name evidence="1" type="ORF">GCM10008985_29480</name>
</gene>
<dbReference type="InterPro" id="IPR003718">
    <property type="entry name" value="OsmC/Ohr_fam"/>
</dbReference>
<evidence type="ECO:0000313" key="1">
    <source>
        <dbReference type="EMBL" id="GAA0470652.1"/>
    </source>
</evidence>
<reference evidence="1" key="2">
    <citation type="submission" date="2023-12" db="EMBL/GenBank/DDBJ databases">
        <authorList>
            <person name="Sun Q."/>
            <person name="Inoue M."/>
        </authorList>
    </citation>
    <scope>NUCLEOTIDE SEQUENCE</scope>
    <source>
        <strain evidence="1">JCM 12289</strain>
    </source>
</reference>
<name>A0AAV3SJV5_HALDO</name>
<protein>
    <submittedName>
        <fullName evidence="1">OsmC family protein</fullName>
    </submittedName>
</protein>
<reference evidence="1" key="1">
    <citation type="journal article" date="2014" name="Int. J. Syst. Evol. Microbiol.">
        <title>Complete genome sequence of Corynebacterium casei LMG S-19264T (=DSM 44701T), isolated from a smear-ripened cheese.</title>
        <authorList>
            <consortium name="US DOE Joint Genome Institute (JGI-PGF)"/>
            <person name="Walter F."/>
            <person name="Albersmeier A."/>
            <person name="Kalinowski J."/>
            <person name="Ruckert C."/>
        </authorList>
    </citation>
    <scope>NUCLEOTIDE SEQUENCE</scope>
    <source>
        <strain evidence="1">JCM 12289</strain>
    </source>
</reference>
<accession>A0AAV3SJV5</accession>
<dbReference type="InterPro" id="IPR036102">
    <property type="entry name" value="OsmC/Ohrsf"/>
</dbReference>